<feature type="transmembrane region" description="Helical" evidence="1">
    <location>
        <begin position="6"/>
        <end position="23"/>
    </location>
</feature>
<gene>
    <name evidence="2" type="primary">ATP8</name>
</gene>
<keyword evidence="1" id="KW-0472">Membrane</keyword>
<accession>D2DVY8</accession>
<dbReference type="AlphaFoldDB" id="D2DVY8"/>
<dbReference type="EMBL" id="FJ809750">
    <property type="protein sequence ID" value="ACQ91005.1"/>
    <property type="molecule type" value="Genomic_DNA"/>
</dbReference>
<dbReference type="RefSeq" id="YP_003354962.1">
    <property type="nucleotide sequence ID" value="NC_013658.1"/>
</dbReference>
<dbReference type="CTD" id="4509"/>
<feature type="transmembrane region" description="Helical" evidence="1">
    <location>
        <begin position="30"/>
        <end position="51"/>
    </location>
</feature>
<keyword evidence="1" id="KW-1133">Transmembrane helix</keyword>
<name>D2DVY8_QUAQU</name>
<evidence type="ECO:0000313" key="2">
    <source>
        <dbReference type="EMBL" id="ACQ91005.1"/>
    </source>
</evidence>
<organism evidence="2">
    <name type="scientific">Quadrula quadrula</name>
    <name type="common">Mapleleaf mussel</name>
    <dbReference type="NCBI Taxonomy" id="52372"/>
    <lineage>
        <taxon>Eukaryota</taxon>
        <taxon>Metazoa</taxon>
        <taxon>Spiralia</taxon>
        <taxon>Lophotrochozoa</taxon>
        <taxon>Mollusca</taxon>
        <taxon>Bivalvia</taxon>
        <taxon>Autobranchia</taxon>
        <taxon>Heteroconchia</taxon>
        <taxon>Palaeoheterodonta</taxon>
        <taxon>Unionida</taxon>
        <taxon>Unionoidea</taxon>
        <taxon>Unionidae</taxon>
        <taxon>Ambleminae</taxon>
        <taxon>Quadrulini</taxon>
        <taxon>Quadrula</taxon>
    </lineage>
</organism>
<keyword evidence="1" id="KW-0812">Transmembrane</keyword>
<keyword evidence="2" id="KW-0496">Mitochondrion</keyword>
<sequence>MPQLSPMSWVFVFVILLFFYYCSRLWFGGGLVGSTSLFLGLSLGWCGESLIM</sequence>
<proteinExistence type="predicted"/>
<dbReference type="GeneID" id="8677240"/>
<protein>
    <submittedName>
        <fullName evidence="2">ATP synthase F0 subunit 8</fullName>
    </submittedName>
</protein>
<reference evidence="2" key="1">
    <citation type="journal article" date="2009" name="Genetics">
        <title>Comparative mitochondrial genomics of freshwater mussels (Bivalvia: Unionoida) with doubly uniparental inheritance of mtDNA: gender-specific open reading frames and putative origins of replication.</title>
        <authorList>
            <person name="Breton S."/>
            <person name="Beaupre H.D."/>
            <person name="Stewart D.T."/>
            <person name="Piontkivska H."/>
            <person name="Karmakar M."/>
            <person name="Bogan A.E."/>
            <person name="Blier P.U."/>
            <person name="Hoeh W.R."/>
        </authorList>
    </citation>
    <scope>NUCLEOTIDE SEQUENCE</scope>
    <source>
        <strain evidence="2">H1773</strain>
    </source>
</reference>
<evidence type="ECO:0000256" key="1">
    <source>
        <dbReference type="SAM" id="Phobius"/>
    </source>
</evidence>
<geneLocation type="mitochondrion" evidence="2"/>